<evidence type="ECO:0000256" key="3">
    <source>
        <dbReference type="SAM" id="MobiDB-lite"/>
    </source>
</evidence>
<comment type="caution">
    <text evidence="5">The sequence shown here is derived from an EMBL/GenBank/DDBJ whole genome shotgun (WGS) entry which is preliminary data.</text>
</comment>
<dbReference type="Proteomes" id="UP001143981">
    <property type="component" value="Unassembled WGS sequence"/>
</dbReference>
<name>A0A9W7Y832_9FUNG</name>
<dbReference type="GO" id="GO:0004037">
    <property type="term" value="F:allantoicase activity"/>
    <property type="evidence" value="ECO:0007669"/>
    <property type="project" value="InterPro"/>
</dbReference>
<dbReference type="AlphaFoldDB" id="A0A9W7Y832"/>
<feature type="compositionally biased region" description="Basic and acidic residues" evidence="3">
    <location>
        <begin position="369"/>
        <end position="387"/>
    </location>
</feature>
<feature type="coiled-coil region" evidence="2">
    <location>
        <begin position="282"/>
        <end position="309"/>
    </location>
</feature>
<evidence type="ECO:0000256" key="2">
    <source>
        <dbReference type="SAM" id="Coils"/>
    </source>
</evidence>
<gene>
    <name evidence="5" type="primary">DAL2_2</name>
    <name evidence="5" type="ORF">LPJ61_005186</name>
</gene>
<dbReference type="Pfam" id="PF03561">
    <property type="entry name" value="Allantoicase"/>
    <property type="match status" value="2"/>
</dbReference>
<dbReference type="InterPro" id="IPR005164">
    <property type="entry name" value="Allantoicase"/>
</dbReference>
<evidence type="ECO:0000256" key="1">
    <source>
        <dbReference type="ARBA" id="ARBA00009242"/>
    </source>
</evidence>
<comment type="similarity">
    <text evidence="1">Belongs to the allantoicase family.</text>
</comment>
<evidence type="ECO:0000313" key="5">
    <source>
        <dbReference type="EMBL" id="KAJ1726438.1"/>
    </source>
</evidence>
<keyword evidence="2" id="KW-0175">Coiled coil</keyword>
<feature type="compositionally biased region" description="Low complexity" evidence="3">
    <location>
        <begin position="347"/>
        <end position="358"/>
    </location>
</feature>
<protein>
    <submittedName>
        <fullName evidence="5">Allantoicase</fullName>
    </submittedName>
</protein>
<dbReference type="InterPro" id="IPR015908">
    <property type="entry name" value="Allantoicase_dom"/>
</dbReference>
<sequence length="469" mass="50204">ASEPEAVDGKADAWVTQRHNPEADWVVVRLGSSGTISGFDIDTRGLDGEHASVVSIQGCLVADGAAVDSNGNIDGVEWDELLPEVDLAANSHHLLALWTATATPYSHVRLTLHPDGGVARLRILGTVVANPSAEGEIDLASVTAGARVVQVSDEKLGRKENLILPGRATSASRETQGWKTCRSREDNHSDWAIVRLGEPGFLTRIEIDTLFFDGDQPVSAAVHACYTEMENPARDSECFWYQIVPRTELNGNRLHKIEVTLNDVPFSHIKLVIHPDGGVGRLRAFGQRVKEIEEEAAREKAEAAAEAALAAEIGADLSAQSTDSEAAAAAAAGQPAAAASAASSPKAASKAASKQTTPVAKKHAPTVRADQKDDAERKKAKKTDKLAVRKRTKSKGASDSREATDDDQFSSRAGELIQSLTSPLPQRKRARTRSRVEDDTDEASVATADSQAKRIHRKPKSRSTTAHPQ</sequence>
<evidence type="ECO:0000259" key="4">
    <source>
        <dbReference type="Pfam" id="PF03561"/>
    </source>
</evidence>
<proteinExistence type="inferred from homology"/>
<dbReference type="SUPFAM" id="SSF49785">
    <property type="entry name" value="Galactose-binding domain-like"/>
    <property type="match status" value="2"/>
</dbReference>
<feature type="domain" description="Allantoicase" evidence="4">
    <location>
        <begin position="10"/>
        <end position="127"/>
    </location>
</feature>
<dbReference type="Gene3D" id="2.60.120.260">
    <property type="entry name" value="Galactose-binding domain-like"/>
    <property type="match status" value="2"/>
</dbReference>
<accession>A0A9W7Y832</accession>
<dbReference type="PANTHER" id="PTHR12045">
    <property type="entry name" value="ALLANTOICASE"/>
    <property type="match status" value="1"/>
</dbReference>
<dbReference type="GO" id="GO:0000256">
    <property type="term" value="P:allantoin catabolic process"/>
    <property type="evidence" value="ECO:0007669"/>
    <property type="project" value="InterPro"/>
</dbReference>
<dbReference type="PANTHER" id="PTHR12045:SF3">
    <property type="entry name" value="INACTIVE ALLANTOICASE-RELATED"/>
    <property type="match status" value="1"/>
</dbReference>
<feature type="region of interest" description="Disordered" evidence="3">
    <location>
        <begin position="347"/>
        <end position="469"/>
    </location>
</feature>
<feature type="non-terminal residue" evidence="5">
    <location>
        <position position="1"/>
    </location>
</feature>
<reference evidence="5" key="1">
    <citation type="submission" date="2022-07" db="EMBL/GenBank/DDBJ databases">
        <title>Phylogenomic reconstructions and comparative analyses of Kickxellomycotina fungi.</title>
        <authorList>
            <person name="Reynolds N.K."/>
            <person name="Stajich J.E."/>
            <person name="Barry K."/>
            <person name="Grigoriev I.V."/>
            <person name="Crous P."/>
            <person name="Smith M.E."/>
        </authorList>
    </citation>
    <scope>NUCLEOTIDE SEQUENCE</scope>
    <source>
        <strain evidence="5">BCRC 34381</strain>
    </source>
</reference>
<dbReference type="OrthoDB" id="10266039at2759"/>
<organism evidence="5 6">
    <name type="scientific">Coemansia biformis</name>
    <dbReference type="NCBI Taxonomy" id="1286918"/>
    <lineage>
        <taxon>Eukaryota</taxon>
        <taxon>Fungi</taxon>
        <taxon>Fungi incertae sedis</taxon>
        <taxon>Zoopagomycota</taxon>
        <taxon>Kickxellomycotina</taxon>
        <taxon>Kickxellomycetes</taxon>
        <taxon>Kickxellales</taxon>
        <taxon>Kickxellaceae</taxon>
        <taxon>Coemansia</taxon>
    </lineage>
</organism>
<feature type="domain" description="Allantoicase" evidence="4">
    <location>
        <begin position="145"/>
        <end position="288"/>
    </location>
</feature>
<dbReference type="EMBL" id="JANBOI010001565">
    <property type="protein sequence ID" value="KAJ1726438.1"/>
    <property type="molecule type" value="Genomic_DNA"/>
</dbReference>
<evidence type="ECO:0000313" key="6">
    <source>
        <dbReference type="Proteomes" id="UP001143981"/>
    </source>
</evidence>
<dbReference type="InterPro" id="IPR008979">
    <property type="entry name" value="Galactose-bd-like_sf"/>
</dbReference>
<keyword evidence="6" id="KW-1185">Reference proteome</keyword>